<name>A0ABV9KH04_9RHOB</name>
<dbReference type="EMBL" id="JBHSGI010000009">
    <property type="protein sequence ID" value="MFC4669234.1"/>
    <property type="molecule type" value="Genomic_DNA"/>
</dbReference>
<sequence length="47" mass="4957">MLRTITIGTCVSIQGMFVRAFPDGHIAVRVGNTIFKGQPVQPAAVSA</sequence>
<keyword evidence="2" id="KW-1185">Reference proteome</keyword>
<accession>A0ABV9KH04</accession>
<evidence type="ECO:0000313" key="1">
    <source>
        <dbReference type="EMBL" id="MFC4669234.1"/>
    </source>
</evidence>
<dbReference type="RefSeq" id="WP_380717645.1">
    <property type="nucleotide sequence ID" value="NZ_JBHSGI010000009.1"/>
</dbReference>
<evidence type="ECO:0008006" key="3">
    <source>
        <dbReference type="Google" id="ProtNLM"/>
    </source>
</evidence>
<comment type="caution">
    <text evidence="1">The sequence shown here is derived from an EMBL/GenBank/DDBJ whole genome shotgun (WGS) entry which is preliminary data.</text>
</comment>
<organism evidence="1 2">
    <name type="scientific">Seohaeicola nanhaiensis</name>
    <dbReference type="NCBI Taxonomy" id="1387282"/>
    <lineage>
        <taxon>Bacteria</taxon>
        <taxon>Pseudomonadati</taxon>
        <taxon>Pseudomonadota</taxon>
        <taxon>Alphaproteobacteria</taxon>
        <taxon>Rhodobacterales</taxon>
        <taxon>Roseobacteraceae</taxon>
        <taxon>Seohaeicola</taxon>
    </lineage>
</organism>
<gene>
    <name evidence="1" type="ORF">ACFO5X_11765</name>
</gene>
<proteinExistence type="predicted"/>
<reference evidence="2" key="1">
    <citation type="journal article" date="2019" name="Int. J. Syst. Evol. Microbiol.">
        <title>The Global Catalogue of Microorganisms (GCM) 10K type strain sequencing project: providing services to taxonomists for standard genome sequencing and annotation.</title>
        <authorList>
            <consortium name="The Broad Institute Genomics Platform"/>
            <consortium name="The Broad Institute Genome Sequencing Center for Infectious Disease"/>
            <person name="Wu L."/>
            <person name="Ma J."/>
        </authorList>
    </citation>
    <scope>NUCLEOTIDE SEQUENCE [LARGE SCALE GENOMIC DNA]</scope>
    <source>
        <strain evidence="2">CGMCC 4.7283</strain>
    </source>
</reference>
<evidence type="ECO:0000313" key="2">
    <source>
        <dbReference type="Proteomes" id="UP001595973"/>
    </source>
</evidence>
<protein>
    <recommendedName>
        <fullName evidence="3">Translation initiation factor IF-2</fullName>
    </recommendedName>
</protein>
<dbReference type="Proteomes" id="UP001595973">
    <property type="component" value="Unassembled WGS sequence"/>
</dbReference>